<keyword evidence="2" id="KW-1185">Reference proteome</keyword>
<proteinExistence type="predicted"/>
<dbReference type="EMBL" id="KN831770">
    <property type="protein sequence ID" value="KIM47369.1"/>
    <property type="molecule type" value="Genomic_DNA"/>
</dbReference>
<dbReference type="HOGENOM" id="CLU_000384_32_0_1"/>
<dbReference type="STRING" id="686832.A0A0C3CTE1"/>
<gene>
    <name evidence="1" type="ORF">M413DRAFT_63351</name>
</gene>
<dbReference type="CDD" id="cd00303">
    <property type="entry name" value="retropepsin_like"/>
    <property type="match status" value="1"/>
</dbReference>
<dbReference type="OrthoDB" id="3267566at2759"/>
<dbReference type="Proteomes" id="UP000053424">
    <property type="component" value="Unassembled WGS sequence"/>
</dbReference>
<dbReference type="AlphaFoldDB" id="A0A0C3CTE1"/>
<organism evidence="1 2">
    <name type="scientific">Hebeloma cylindrosporum</name>
    <dbReference type="NCBI Taxonomy" id="76867"/>
    <lineage>
        <taxon>Eukaryota</taxon>
        <taxon>Fungi</taxon>
        <taxon>Dikarya</taxon>
        <taxon>Basidiomycota</taxon>
        <taxon>Agaricomycotina</taxon>
        <taxon>Agaricomycetes</taxon>
        <taxon>Agaricomycetidae</taxon>
        <taxon>Agaricales</taxon>
        <taxon>Agaricineae</taxon>
        <taxon>Hymenogastraceae</taxon>
        <taxon>Hebeloma</taxon>
    </lineage>
</organism>
<dbReference type="Gene3D" id="2.40.70.10">
    <property type="entry name" value="Acid Proteases"/>
    <property type="match status" value="1"/>
</dbReference>
<reference evidence="1 2" key="1">
    <citation type="submission" date="2014-04" db="EMBL/GenBank/DDBJ databases">
        <authorList>
            <consortium name="DOE Joint Genome Institute"/>
            <person name="Kuo A."/>
            <person name="Gay G."/>
            <person name="Dore J."/>
            <person name="Kohler A."/>
            <person name="Nagy L.G."/>
            <person name="Floudas D."/>
            <person name="Copeland A."/>
            <person name="Barry K.W."/>
            <person name="Cichocki N."/>
            <person name="Veneault-Fourrey C."/>
            <person name="LaButti K."/>
            <person name="Lindquist E.A."/>
            <person name="Lipzen A."/>
            <person name="Lundell T."/>
            <person name="Morin E."/>
            <person name="Murat C."/>
            <person name="Sun H."/>
            <person name="Tunlid A."/>
            <person name="Henrissat B."/>
            <person name="Grigoriev I.V."/>
            <person name="Hibbett D.S."/>
            <person name="Martin F."/>
            <person name="Nordberg H.P."/>
            <person name="Cantor M.N."/>
            <person name="Hua S.X."/>
        </authorList>
    </citation>
    <scope>NUCLEOTIDE SEQUENCE [LARGE SCALE GENOMIC DNA]</scope>
    <source>
        <strain evidence="2">h7</strain>
    </source>
</reference>
<reference evidence="2" key="2">
    <citation type="submission" date="2015-01" db="EMBL/GenBank/DDBJ databases">
        <title>Evolutionary Origins and Diversification of the Mycorrhizal Mutualists.</title>
        <authorList>
            <consortium name="DOE Joint Genome Institute"/>
            <consortium name="Mycorrhizal Genomics Consortium"/>
            <person name="Kohler A."/>
            <person name="Kuo A."/>
            <person name="Nagy L.G."/>
            <person name="Floudas D."/>
            <person name="Copeland A."/>
            <person name="Barry K.W."/>
            <person name="Cichocki N."/>
            <person name="Veneault-Fourrey C."/>
            <person name="LaButti K."/>
            <person name="Lindquist E.A."/>
            <person name="Lipzen A."/>
            <person name="Lundell T."/>
            <person name="Morin E."/>
            <person name="Murat C."/>
            <person name="Riley R."/>
            <person name="Ohm R."/>
            <person name="Sun H."/>
            <person name="Tunlid A."/>
            <person name="Henrissat B."/>
            <person name="Grigoriev I.V."/>
            <person name="Hibbett D.S."/>
            <person name="Martin F."/>
        </authorList>
    </citation>
    <scope>NUCLEOTIDE SEQUENCE [LARGE SCALE GENOMIC DNA]</scope>
    <source>
        <strain evidence="2">h7</strain>
    </source>
</reference>
<name>A0A0C3CTE1_HEBCY</name>
<evidence type="ECO:0000313" key="1">
    <source>
        <dbReference type="EMBL" id="KIM47369.1"/>
    </source>
</evidence>
<accession>A0A0C3CTE1</accession>
<protein>
    <submittedName>
        <fullName evidence="1">Uncharacterized protein</fullName>
    </submittedName>
</protein>
<feature type="non-terminal residue" evidence="1">
    <location>
        <position position="1"/>
    </location>
</feature>
<evidence type="ECO:0000313" key="2">
    <source>
        <dbReference type="Proteomes" id="UP000053424"/>
    </source>
</evidence>
<sequence length="79" mass="8586">LVDCGATGDFIDEGFIERSKIPTWKLSQPIPVYNVDGSPNEAGSITKVADMIMTYKGHSEQILLAVMQLGKQDTILGMT</sequence>
<dbReference type="InterPro" id="IPR021109">
    <property type="entry name" value="Peptidase_aspartic_dom_sf"/>
</dbReference>